<dbReference type="PANTHER" id="PTHR31126">
    <property type="entry name" value="TYROSINE-PROTEIN PHOSPHATASE"/>
    <property type="match status" value="1"/>
</dbReference>
<dbReference type="InterPro" id="IPR016130">
    <property type="entry name" value="Tyr_Pase_AS"/>
</dbReference>
<dbReference type="InterPro" id="IPR029021">
    <property type="entry name" value="Prot-tyrosine_phosphatase-like"/>
</dbReference>
<evidence type="ECO:0000256" key="1">
    <source>
        <dbReference type="ARBA" id="ARBA00009580"/>
    </source>
</evidence>
<accession>A0A377R305</accession>
<evidence type="ECO:0000256" key="2">
    <source>
        <dbReference type="SAM" id="SignalP"/>
    </source>
</evidence>
<dbReference type="OrthoDB" id="9814896at2"/>
<evidence type="ECO:0000259" key="3">
    <source>
        <dbReference type="PROSITE" id="PS50056"/>
    </source>
</evidence>
<feature type="domain" description="Tyrosine specific protein phosphatases" evidence="3">
    <location>
        <begin position="106"/>
        <end position="160"/>
    </location>
</feature>
<dbReference type="RefSeq" id="WP_115309064.1">
    <property type="nucleotide sequence ID" value="NZ_CP091516.1"/>
</dbReference>
<dbReference type="Gene3D" id="3.90.190.10">
    <property type="entry name" value="Protein tyrosine phosphatase superfamily"/>
    <property type="match status" value="1"/>
</dbReference>
<proteinExistence type="inferred from homology"/>
<gene>
    <name evidence="4" type="ORF">NCTC13336_02063</name>
</gene>
<dbReference type="SUPFAM" id="SSF52799">
    <property type="entry name" value="(Phosphotyrosine protein) phosphatases II"/>
    <property type="match status" value="1"/>
</dbReference>
<dbReference type="GO" id="GO:0016791">
    <property type="term" value="F:phosphatase activity"/>
    <property type="evidence" value="ECO:0007669"/>
    <property type="project" value="TreeGrafter"/>
</dbReference>
<sequence length="196" mass="22569">MSRKRALILAALLPLAAHAQNGAAASEPVYRWASPVKEDANLYQIDDKLYRSEQLTRADAPHIKHLGIKSVVNLRYFDRDDNHTELAGSGAELFNRPLLTWRITPKHIAQTLHLIEQRRQHGPVLIHCYHGADRTGLIAAMYRIVYQDWPIEEAKREMQQGPYGHHSIWRNLGKLFTEDKVRQVKEELAKLKAQQQ</sequence>
<organism evidence="4 5">
    <name type="scientific">Kingella potus</name>
    <dbReference type="NCBI Taxonomy" id="265175"/>
    <lineage>
        <taxon>Bacteria</taxon>
        <taxon>Pseudomonadati</taxon>
        <taxon>Pseudomonadota</taxon>
        <taxon>Betaproteobacteria</taxon>
        <taxon>Neisseriales</taxon>
        <taxon>Neisseriaceae</taxon>
        <taxon>Kingella</taxon>
    </lineage>
</organism>
<protein>
    <submittedName>
        <fullName evidence="4">Protein tyrosine/serine phosphatase</fullName>
    </submittedName>
</protein>
<dbReference type="PROSITE" id="PS00383">
    <property type="entry name" value="TYR_PHOSPHATASE_1"/>
    <property type="match status" value="1"/>
</dbReference>
<dbReference type="Pfam" id="PF03162">
    <property type="entry name" value="Y_phosphatase2"/>
    <property type="match status" value="1"/>
</dbReference>
<evidence type="ECO:0000313" key="4">
    <source>
        <dbReference type="EMBL" id="STR03167.1"/>
    </source>
</evidence>
<dbReference type="PROSITE" id="PS50056">
    <property type="entry name" value="TYR_PHOSPHATASE_2"/>
    <property type="match status" value="1"/>
</dbReference>
<dbReference type="InterPro" id="IPR004861">
    <property type="entry name" value="Siw14-like"/>
</dbReference>
<dbReference type="InterPro" id="IPR000387">
    <property type="entry name" value="Tyr_Pase_dom"/>
</dbReference>
<feature type="signal peptide" evidence="2">
    <location>
        <begin position="1"/>
        <end position="19"/>
    </location>
</feature>
<keyword evidence="5" id="KW-1185">Reference proteome</keyword>
<dbReference type="EMBL" id="UGJJ01000003">
    <property type="protein sequence ID" value="STR03167.1"/>
    <property type="molecule type" value="Genomic_DNA"/>
</dbReference>
<reference evidence="4 5" key="1">
    <citation type="submission" date="2018-06" db="EMBL/GenBank/DDBJ databases">
        <authorList>
            <consortium name="Pathogen Informatics"/>
            <person name="Doyle S."/>
        </authorList>
    </citation>
    <scope>NUCLEOTIDE SEQUENCE [LARGE SCALE GENOMIC DNA]</scope>
    <source>
        <strain evidence="4 5">NCTC13336</strain>
    </source>
</reference>
<dbReference type="Proteomes" id="UP000254293">
    <property type="component" value="Unassembled WGS sequence"/>
</dbReference>
<feature type="chain" id="PRO_5016963176" evidence="2">
    <location>
        <begin position="20"/>
        <end position="196"/>
    </location>
</feature>
<name>A0A377R305_9NEIS</name>
<evidence type="ECO:0000313" key="5">
    <source>
        <dbReference type="Proteomes" id="UP000254293"/>
    </source>
</evidence>
<dbReference type="PANTHER" id="PTHR31126:SF72">
    <property type="entry name" value="DUAL SPECIFICITY PROTEIN PHOSPHATASE TPBA"/>
    <property type="match status" value="1"/>
</dbReference>
<keyword evidence="2" id="KW-0732">Signal</keyword>
<dbReference type="AlphaFoldDB" id="A0A377R305"/>
<comment type="similarity">
    <text evidence="1">Belongs to the protein-tyrosine phosphatase family.</text>
</comment>